<dbReference type="PANTHER" id="PTHR28133">
    <property type="entry name" value="REQUIRED FOR RESPIRATORY GROWTH PROTEIN 7, MITOCHONDRIAL"/>
    <property type="match status" value="1"/>
</dbReference>
<dbReference type="GO" id="GO:0006302">
    <property type="term" value="P:double-strand break repair"/>
    <property type="evidence" value="ECO:0007669"/>
    <property type="project" value="UniProtKB-ARBA"/>
</dbReference>
<dbReference type="Proteomes" id="UP000070444">
    <property type="component" value="Unassembled WGS sequence"/>
</dbReference>
<evidence type="ECO:0000256" key="1">
    <source>
        <dbReference type="ARBA" id="ARBA00004173"/>
    </source>
</evidence>
<dbReference type="OMA" id="ELTECCF"/>
<dbReference type="GO" id="GO:0004519">
    <property type="term" value="F:endonuclease activity"/>
    <property type="evidence" value="ECO:0007669"/>
    <property type="project" value="InterPro"/>
</dbReference>
<evidence type="ECO:0000256" key="2">
    <source>
        <dbReference type="ARBA" id="ARBA00023128"/>
    </source>
</evidence>
<comment type="subcellular location">
    <subcellularLocation>
        <location evidence="1">Mitochondrion</location>
    </subcellularLocation>
</comment>
<dbReference type="GO" id="GO:0005739">
    <property type="term" value="C:mitochondrion"/>
    <property type="evidence" value="ECO:0007669"/>
    <property type="project" value="UniProtKB-SubCell"/>
</dbReference>
<keyword evidence="2" id="KW-0496">Mitochondrion</keyword>
<reference evidence="4 5" key="1">
    <citation type="journal article" date="2015" name="Genome Biol. Evol.">
        <title>Phylogenomic analyses indicate that early fungi evolved digesting cell walls of algal ancestors of land plants.</title>
        <authorList>
            <person name="Chang Y."/>
            <person name="Wang S."/>
            <person name="Sekimoto S."/>
            <person name="Aerts A.L."/>
            <person name="Choi C."/>
            <person name="Clum A."/>
            <person name="LaButti K.M."/>
            <person name="Lindquist E.A."/>
            <person name="Yee Ngan C."/>
            <person name="Ohm R.A."/>
            <person name="Salamov A.A."/>
            <person name="Grigoriev I.V."/>
            <person name="Spatafora J.W."/>
            <person name="Berbee M.L."/>
        </authorList>
    </citation>
    <scope>NUCLEOTIDE SEQUENCE [LARGE SCALE GENOMIC DNA]</scope>
    <source>
        <strain evidence="4 5">NRRL 28638</strain>
    </source>
</reference>
<proteinExistence type="predicted"/>
<dbReference type="PANTHER" id="PTHR28133:SF1">
    <property type="entry name" value="REQUIRED FOR RESPIRATORY GROWTH PROTEIN 7, MITOCHONDRIAL"/>
    <property type="match status" value="1"/>
</dbReference>
<dbReference type="InterPro" id="IPR007560">
    <property type="entry name" value="Restrct_endonuc_IV_Mrr"/>
</dbReference>
<dbReference type="GO" id="GO:0009307">
    <property type="term" value="P:DNA restriction-modification system"/>
    <property type="evidence" value="ECO:0007669"/>
    <property type="project" value="InterPro"/>
</dbReference>
<keyword evidence="5" id="KW-1185">Reference proteome</keyword>
<accession>A0A137PH95</accession>
<gene>
    <name evidence="4" type="ORF">CONCODRAFT_170201</name>
</gene>
<dbReference type="EMBL" id="KQ964424">
    <property type="protein sequence ID" value="KXN74379.1"/>
    <property type="molecule type" value="Genomic_DNA"/>
</dbReference>
<dbReference type="SUPFAM" id="SSF52980">
    <property type="entry name" value="Restriction endonuclease-like"/>
    <property type="match status" value="1"/>
</dbReference>
<evidence type="ECO:0000313" key="4">
    <source>
        <dbReference type="EMBL" id="KXN74379.1"/>
    </source>
</evidence>
<dbReference type="OrthoDB" id="20734at2759"/>
<protein>
    <recommendedName>
        <fullName evidence="3">Restriction endonuclease type IV Mrr domain-containing protein</fullName>
    </recommendedName>
</protein>
<organism evidence="4 5">
    <name type="scientific">Conidiobolus coronatus (strain ATCC 28846 / CBS 209.66 / NRRL 28638)</name>
    <name type="common">Delacroixia coronata</name>
    <dbReference type="NCBI Taxonomy" id="796925"/>
    <lineage>
        <taxon>Eukaryota</taxon>
        <taxon>Fungi</taxon>
        <taxon>Fungi incertae sedis</taxon>
        <taxon>Zoopagomycota</taxon>
        <taxon>Entomophthoromycotina</taxon>
        <taxon>Entomophthoromycetes</taxon>
        <taxon>Entomophthorales</taxon>
        <taxon>Ancylistaceae</taxon>
        <taxon>Conidiobolus</taxon>
    </lineage>
</organism>
<evidence type="ECO:0000313" key="5">
    <source>
        <dbReference type="Proteomes" id="UP000070444"/>
    </source>
</evidence>
<name>A0A137PH95_CONC2</name>
<dbReference type="InterPro" id="IPR011856">
    <property type="entry name" value="tRNA_endonuc-like_dom_sf"/>
</dbReference>
<feature type="domain" description="Restriction endonuclease type IV Mrr" evidence="3">
    <location>
        <begin position="22"/>
        <end position="131"/>
    </location>
</feature>
<dbReference type="AlphaFoldDB" id="A0A137PH95"/>
<dbReference type="GO" id="GO:0003677">
    <property type="term" value="F:DNA binding"/>
    <property type="evidence" value="ECO:0007669"/>
    <property type="project" value="InterPro"/>
</dbReference>
<sequence>MMMMRHLIRRYTTVPMSNVEKGTKFEHLTIETLKTKLNIKSVRTGQCNDKGVDFLGYLKLTQKLNLDIVGQCKHEKRLLGPHRVREFEGSLLQYKNRIHHKNLLYLGVLVSNLGFSKKAIEQFQSSSLNLMLCIIDSEREELTECCFNNETIKNIDQLLIKRNQINKNDWAVYYKENKVN</sequence>
<evidence type="ECO:0000259" key="3">
    <source>
        <dbReference type="Pfam" id="PF04471"/>
    </source>
</evidence>
<dbReference type="Gene3D" id="3.40.1350.10">
    <property type="match status" value="1"/>
</dbReference>
<dbReference type="InterPro" id="IPR011335">
    <property type="entry name" value="Restrct_endonuc-II-like"/>
</dbReference>
<dbReference type="Pfam" id="PF04471">
    <property type="entry name" value="Mrr_cat"/>
    <property type="match status" value="1"/>
</dbReference>
<dbReference type="InterPro" id="IPR018828">
    <property type="entry name" value="RRG7"/>
</dbReference>